<gene>
    <name evidence="3" type="ORF">MmiHf6_05980</name>
</gene>
<accession>A0AA96V038</accession>
<feature type="transmembrane region" description="Helical" evidence="2">
    <location>
        <begin position="56"/>
        <end position="79"/>
    </location>
</feature>
<reference evidence="3 4" key="1">
    <citation type="submission" date="2023-07" db="EMBL/GenBank/DDBJ databases">
        <title>Closed genoem sequence of Methanomicrococcus sp. Hf6.</title>
        <authorList>
            <person name="Poehlein A."/>
            <person name="Protasov E."/>
            <person name="Platt K."/>
            <person name="Reeh H."/>
            <person name="Daniel R."/>
            <person name="Brune A."/>
        </authorList>
    </citation>
    <scope>NUCLEOTIDE SEQUENCE [LARGE SCALE GENOMIC DNA]</scope>
    <source>
        <strain evidence="3 4">Hf6</strain>
    </source>
</reference>
<keyword evidence="2" id="KW-1133">Transmembrane helix</keyword>
<keyword evidence="2" id="KW-0472">Membrane</keyword>
<dbReference type="Proteomes" id="UP001302978">
    <property type="component" value="Chromosome"/>
</dbReference>
<evidence type="ECO:0000256" key="2">
    <source>
        <dbReference type="SAM" id="Phobius"/>
    </source>
</evidence>
<evidence type="ECO:0000313" key="4">
    <source>
        <dbReference type="Proteomes" id="UP001302978"/>
    </source>
</evidence>
<protein>
    <submittedName>
        <fullName evidence="3">Uncharacterized protein</fullName>
    </submittedName>
</protein>
<dbReference type="AlphaFoldDB" id="A0AA96V038"/>
<name>A0AA96V038_9EURY</name>
<keyword evidence="4" id="KW-1185">Reference proteome</keyword>
<sequence>MSENSSVSDFSASRSYVIVAVGILILIAGTIFAYSADRHLEAGDLPADELAKQERIYAVSKIGSMVGFIIAIIPSVNILQNSLLNEKSKAETKTETKVETKAETKTDSDINIETKDESKTDVNKNEN</sequence>
<dbReference type="RefSeq" id="WP_316558308.1">
    <property type="nucleotide sequence ID" value="NZ_CP131059.1"/>
</dbReference>
<proteinExistence type="predicted"/>
<dbReference type="EMBL" id="CP131059">
    <property type="protein sequence ID" value="WNY23293.1"/>
    <property type="molecule type" value="Genomic_DNA"/>
</dbReference>
<organism evidence="3 4">
    <name type="scientific">Methanimicrococcus hongohii</name>
    <dbReference type="NCBI Taxonomy" id="3028295"/>
    <lineage>
        <taxon>Archaea</taxon>
        <taxon>Methanobacteriati</taxon>
        <taxon>Methanobacteriota</taxon>
        <taxon>Stenosarchaea group</taxon>
        <taxon>Methanomicrobia</taxon>
        <taxon>Methanosarcinales</taxon>
        <taxon>Methanosarcinaceae</taxon>
        <taxon>Methanimicrococcus</taxon>
    </lineage>
</organism>
<evidence type="ECO:0000313" key="3">
    <source>
        <dbReference type="EMBL" id="WNY23293.1"/>
    </source>
</evidence>
<dbReference type="KEGG" id="mehf:MmiHf6_05980"/>
<feature type="region of interest" description="Disordered" evidence="1">
    <location>
        <begin position="87"/>
        <end position="127"/>
    </location>
</feature>
<dbReference type="GeneID" id="85195101"/>
<keyword evidence="2" id="KW-0812">Transmembrane</keyword>
<feature type="transmembrane region" description="Helical" evidence="2">
    <location>
        <begin position="16"/>
        <end position="36"/>
    </location>
</feature>
<evidence type="ECO:0000256" key="1">
    <source>
        <dbReference type="SAM" id="MobiDB-lite"/>
    </source>
</evidence>